<evidence type="ECO:0000313" key="2">
    <source>
        <dbReference type="Proteomes" id="UP001589870"/>
    </source>
</evidence>
<proteinExistence type="predicted"/>
<dbReference type="RefSeq" id="WP_394302688.1">
    <property type="nucleotide sequence ID" value="NZ_JBHMQT010000044.1"/>
</dbReference>
<keyword evidence="2" id="KW-1185">Reference proteome</keyword>
<accession>A0ABV6U8Q8</accession>
<organism evidence="1 2">
    <name type="scientific">Sphaerimonospora cavernae</name>
    <dbReference type="NCBI Taxonomy" id="1740611"/>
    <lineage>
        <taxon>Bacteria</taxon>
        <taxon>Bacillati</taxon>
        <taxon>Actinomycetota</taxon>
        <taxon>Actinomycetes</taxon>
        <taxon>Streptosporangiales</taxon>
        <taxon>Streptosporangiaceae</taxon>
        <taxon>Sphaerimonospora</taxon>
    </lineage>
</organism>
<dbReference type="EMBL" id="JBHMQT010000044">
    <property type="protein sequence ID" value="MFC0864592.1"/>
    <property type="molecule type" value="Genomic_DNA"/>
</dbReference>
<name>A0ABV6U8Q8_9ACTN</name>
<evidence type="ECO:0008006" key="3">
    <source>
        <dbReference type="Google" id="ProtNLM"/>
    </source>
</evidence>
<gene>
    <name evidence="1" type="ORF">ACFHYQ_20075</name>
</gene>
<reference evidence="1 2" key="1">
    <citation type="submission" date="2024-09" db="EMBL/GenBank/DDBJ databases">
        <authorList>
            <person name="Sun Q."/>
            <person name="Mori K."/>
        </authorList>
    </citation>
    <scope>NUCLEOTIDE SEQUENCE [LARGE SCALE GENOMIC DNA]</scope>
    <source>
        <strain evidence="1 2">TBRC 1851</strain>
    </source>
</reference>
<evidence type="ECO:0000313" key="1">
    <source>
        <dbReference type="EMBL" id="MFC0864592.1"/>
    </source>
</evidence>
<protein>
    <recommendedName>
        <fullName evidence="3">Tat pathway signal sequence domain protein</fullName>
    </recommendedName>
</protein>
<dbReference type="Proteomes" id="UP001589870">
    <property type="component" value="Unassembled WGS sequence"/>
</dbReference>
<sequence>MTSPSHGTRRRRPVLVPVAAALAAAGIGVTAALGGLKEAPPEKPPQLTPGQAIDQGQFRTEFLEAVDTTEQGSFGMTKRYLEIFIKVTNLGKETTRVGLLPKPGKISEMPLSFAGSLLSVNPEIKSKYGADVFVLSYGIESRQLHPGITTTVVVKYELEPTATAPAEIRVDVGRLFYGALGIRDRTHYWQLVGEDKDGEFTPTVAAQVSLPVRQEQA</sequence>
<comment type="caution">
    <text evidence="1">The sequence shown here is derived from an EMBL/GenBank/DDBJ whole genome shotgun (WGS) entry which is preliminary data.</text>
</comment>